<protein>
    <submittedName>
        <fullName evidence="2">DUF2254 domain-containing protein</fullName>
    </submittedName>
</protein>
<comment type="caution">
    <text evidence="2">The sequence shown here is derived from an EMBL/GenBank/DDBJ whole genome shotgun (WGS) entry which is preliminary data.</text>
</comment>
<accession>A0ABV4K9J3</accession>
<feature type="transmembrane region" description="Helical" evidence="1">
    <location>
        <begin position="132"/>
        <end position="154"/>
    </location>
</feature>
<sequence length="415" mass="46457">MEEHLRFVIHRIKEKLWFRPLIFCIVSIGSALIAQLADRTRLRELVPDIKVESLSELLNIISASMLVIAIFTVGSMLSAFAAASNTATPRSFKLIINDDVSKNALSVFIGSFIFSIVALVALKNGYYGRAGLFTLFIFTLLFFTLVILTFLRWVERISKLGRMGHTIKLIEDTTISAITNRLQSPNLHGIPVDQHRSSGQNIESPSTGYIQQINMNALQKIAKSMNAIFTLHVIPGKFVSNQQTLLSFHSSNEKIDLDIGKIQEAFTIGNSRYFETDPRFGIITLSEIASRALSPAVNDPGTAIQIINSHIKLFSIWNSVKQENKDEDVIYDRIAVPEIKIADLFEDAFRPIARDGAANIEVMLRLQKAFHILSTSNNKDISLASYFHSSQAFDRAKLVMNLEADILLLKENCLI</sequence>
<reference evidence="2 3" key="1">
    <citation type="submission" date="2023-05" db="EMBL/GenBank/DDBJ databases">
        <title>Adaptations of aquatic viruses from atmosphere-close ecosystems of the Central Arctic Ocean.</title>
        <authorList>
            <person name="Rahlff J."/>
            <person name="Holmfeldt K."/>
        </authorList>
    </citation>
    <scope>NUCLEOTIDE SEQUENCE [LARGE SCALE GENOMIC DNA]</scope>
    <source>
        <strain evidence="2 3">Arc14</strain>
    </source>
</reference>
<evidence type="ECO:0000313" key="3">
    <source>
        <dbReference type="Proteomes" id="UP001568894"/>
    </source>
</evidence>
<feature type="transmembrane region" description="Helical" evidence="1">
    <location>
        <begin position="57"/>
        <end position="83"/>
    </location>
</feature>
<evidence type="ECO:0000256" key="1">
    <source>
        <dbReference type="SAM" id="Phobius"/>
    </source>
</evidence>
<dbReference type="EMBL" id="JASMRN010000001">
    <property type="protein sequence ID" value="MEZ7513981.1"/>
    <property type="molecule type" value="Genomic_DNA"/>
</dbReference>
<keyword evidence="1" id="KW-1133">Transmembrane helix</keyword>
<feature type="transmembrane region" description="Helical" evidence="1">
    <location>
        <begin position="16"/>
        <end position="37"/>
    </location>
</feature>
<gene>
    <name evidence="2" type="ORF">QO192_01655</name>
</gene>
<proteinExistence type="predicted"/>
<keyword evidence="3" id="KW-1185">Reference proteome</keyword>
<dbReference type="Pfam" id="PF10011">
    <property type="entry name" value="DUF2254"/>
    <property type="match status" value="1"/>
</dbReference>
<organism evidence="2 3">
    <name type="scientific">Flavobacterium frigidarium</name>
    <dbReference type="NCBI Taxonomy" id="99286"/>
    <lineage>
        <taxon>Bacteria</taxon>
        <taxon>Pseudomonadati</taxon>
        <taxon>Bacteroidota</taxon>
        <taxon>Flavobacteriia</taxon>
        <taxon>Flavobacteriales</taxon>
        <taxon>Flavobacteriaceae</taxon>
        <taxon>Flavobacterium</taxon>
    </lineage>
</organism>
<dbReference type="Proteomes" id="UP001568894">
    <property type="component" value="Unassembled WGS sequence"/>
</dbReference>
<dbReference type="InterPro" id="IPR018723">
    <property type="entry name" value="DUF2254_membrane"/>
</dbReference>
<keyword evidence="1" id="KW-0812">Transmembrane</keyword>
<name>A0ABV4K9J3_9FLAO</name>
<dbReference type="RefSeq" id="WP_371567459.1">
    <property type="nucleotide sequence ID" value="NZ_JASMRN010000001.1"/>
</dbReference>
<evidence type="ECO:0000313" key="2">
    <source>
        <dbReference type="EMBL" id="MEZ7513981.1"/>
    </source>
</evidence>
<keyword evidence="1" id="KW-0472">Membrane</keyword>
<feature type="transmembrane region" description="Helical" evidence="1">
    <location>
        <begin position="104"/>
        <end position="126"/>
    </location>
</feature>